<comment type="subunit">
    <text evidence="15">Heterotrimer of RecB, RecC and RecD. All subunits contribute to DNA-binding. Interacts with RecA.</text>
</comment>
<evidence type="ECO:0000313" key="19">
    <source>
        <dbReference type="EMBL" id="TSH98123.1"/>
    </source>
</evidence>
<evidence type="ECO:0000259" key="17">
    <source>
        <dbReference type="PROSITE" id="PS51198"/>
    </source>
</evidence>
<dbReference type="GO" id="GO:0009338">
    <property type="term" value="C:exodeoxyribonuclease V complex"/>
    <property type="evidence" value="ECO:0007669"/>
    <property type="project" value="TreeGrafter"/>
</dbReference>
<dbReference type="InterPro" id="IPR014017">
    <property type="entry name" value="DNA_helicase_UvrD-like_C"/>
</dbReference>
<dbReference type="Pfam" id="PF00580">
    <property type="entry name" value="UvrD-helicase"/>
    <property type="match status" value="1"/>
</dbReference>
<feature type="binding site" evidence="16">
    <location>
        <begin position="24"/>
        <end position="31"/>
    </location>
    <ligand>
        <name>ATP</name>
        <dbReference type="ChEBI" id="CHEBI:30616"/>
    </ligand>
</feature>
<keyword evidence="3 15" id="KW-0547">Nucleotide-binding</keyword>
<comment type="caution">
    <text evidence="19">The sequence shown here is derived from an EMBL/GenBank/DDBJ whole genome shotgun (WGS) entry which is preliminary data.</text>
</comment>
<dbReference type="EC" id="5.6.2.4" evidence="15"/>
<dbReference type="SUPFAM" id="SSF52540">
    <property type="entry name" value="P-loop containing nucleoside triphosphate hydrolases"/>
    <property type="match status" value="1"/>
</dbReference>
<dbReference type="PANTHER" id="PTHR11070">
    <property type="entry name" value="UVRD / RECB / PCRA DNA HELICASE FAMILY MEMBER"/>
    <property type="match status" value="1"/>
</dbReference>
<comment type="domain">
    <text evidence="15">The C-terminal domain has nuclease activity and interacts with RecD. It interacts with RecA, facilitating its loading onto ssDNA.</text>
</comment>
<evidence type="ECO:0000256" key="15">
    <source>
        <dbReference type="HAMAP-Rule" id="MF_01485"/>
    </source>
</evidence>
<evidence type="ECO:0000256" key="8">
    <source>
        <dbReference type="ARBA" id="ARBA00022840"/>
    </source>
</evidence>
<keyword evidence="5 15" id="KW-0378">Hydrolase</keyword>
<evidence type="ECO:0000256" key="16">
    <source>
        <dbReference type="PROSITE-ProRule" id="PRU00560"/>
    </source>
</evidence>
<evidence type="ECO:0000256" key="11">
    <source>
        <dbReference type="ARBA" id="ARBA00023204"/>
    </source>
</evidence>
<dbReference type="Gene3D" id="3.90.320.10">
    <property type="match status" value="1"/>
</dbReference>
<dbReference type="Gene3D" id="3.40.50.300">
    <property type="entry name" value="P-loop containing nucleotide triphosphate hydrolases"/>
    <property type="match status" value="2"/>
</dbReference>
<dbReference type="GO" id="GO:0008854">
    <property type="term" value="F:exodeoxyribonuclease V activity"/>
    <property type="evidence" value="ECO:0007669"/>
    <property type="project" value="UniProtKB-EC"/>
</dbReference>
<protein>
    <recommendedName>
        <fullName evidence="15">RecBCD enzyme subunit RecB</fullName>
        <ecNumber evidence="15">3.1.11.5</ecNumber>
        <ecNumber evidence="15">5.6.2.4</ecNumber>
    </recommendedName>
    <alternativeName>
        <fullName evidence="15">DNA 3'-5' helicase subunit RecB</fullName>
    </alternativeName>
    <alternativeName>
        <fullName evidence="15">Exonuclease V subunit RecB</fullName>
        <shortName evidence="15">ExoV subunit RecB</shortName>
    </alternativeName>
    <alternativeName>
        <fullName evidence="15">Helicase/nuclease RecBCD subunit RecB</fullName>
    </alternativeName>
</protein>
<dbReference type="PANTHER" id="PTHR11070:SF23">
    <property type="entry name" value="RECBCD ENZYME SUBUNIT RECB"/>
    <property type="match status" value="1"/>
</dbReference>
<evidence type="ECO:0000256" key="12">
    <source>
        <dbReference type="ARBA" id="ARBA00023235"/>
    </source>
</evidence>
<dbReference type="RefSeq" id="WP_143947005.1">
    <property type="nucleotide sequence ID" value="NZ_BAABMB010000004.1"/>
</dbReference>
<comment type="catalytic activity">
    <reaction evidence="15">
        <text>Exonucleolytic cleavage (in the presence of ATP) in either 5'- to 3'- or 3'- to 5'-direction to yield 5'-phosphooligonucleotides.</text>
        <dbReference type="EC" id="3.1.11.5"/>
    </reaction>
</comment>
<dbReference type="InterPro" id="IPR011335">
    <property type="entry name" value="Restrct_endonuc-II-like"/>
</dbReference>
<comment type="similarity">
    <text evidence="15">Belongs to the helicase family. UvrD subfamily.</text>
</comment>
<dbReference type="GO" id="GO:0003677">
    <property type="term" value="F:DNA binding"/>
    <property type="evidence" value="ECO:0007669"/>
    <property type="project" value="UniProtKB-UniRule"/>
</dbReference>
<evidence type="ECO:0000256" key="6">
    <source>
        <dbReference type="ARBA" id="ARBA00022806"/>
    </source>
</evidence>
<dbReference type="InterPro" id="IPR000212">
    <property type="entry name" value="DNA_helicase_UvrD/REP"/>
</dbReference>
<dbReference type="InterPro" id="IPR038726">
    <property type="entry name" value="PDDEXK_AddAB-type"/>
</dbReference>
<evidence type="ECO:0000256" key="5">
    <source>
        <dbReference type="ARBA" id="ARBA00022801"/>
    </source>
</evidence>
<evidence type="ECO:0000259" key="18">
    <source>
        <dbReference type="PROSITE" id="PS51217"/>
    </source>
</evidence>
<reference evidence="19 20" key="1">
    <citation type="submission" date="2019-07" db="EMBL/GenBank/DDBJ databases">
        <title>Qingshengfaniella alkalisoli gen. nov., sp. nov., isolated from saline soil.</title>
        <authorList>
            <person name="Xu L."/>
            <person name="Huang X.-X."/>
            <person name="Sun J.-Q."/>
        </authorList>
    </citation>
    <scope>NUCLEOTIDE SEQUENCE [LARGE SCALE GENOMIC DNA]</scope>
    <source>
        <strain evidence="19 20">DSM 27279</strain>
    </source>
</reference>
<dbReference type="NCBIfam" id="TIGR00609">
    <property type="entry name" value="recB"/>
    <property type="match status" value="1"/>
</dbReference>
<evidence type="ECO:0000313" key="20">
    <source>
        <dbReference type="Proteomes" id="UP000318405"/>
    </source>
</evidence>
<accession>A0A556AYV2</accession>
<evidence type="ECO:0000256" key="10">
    <source>
        <dbReference type="ARBA" id="ARBA00023125"/>
    </source>
</evidence>
<dbReference type="SUPFAM" id="SSF52980">
    <property type="entry name" value="Restriction endonuclease-like"/>
    <property type="match status" value="1"/>
</dbReference>
<dbReference type="Pfam" id="PF13361">
    <property type="entry name" value="UvrD_C"/>
    <property type="match status" value="1"/>
</dbReference>
<dbReference type="OrthoDB" id="5905204at2"/>
<dbReference type="HAMAP" id="MF_01485">
    <property type="entry name" value="RecB"/>
    <property type="match status" value="1"/>
</dbReference>
<feature type="binding site" evidence="15">
    <location>
        <position position="1001"/>
    </location>
    <ligand>
        <name>Mg(2+)</name>
        <dbReference type="ChEBI" id="CHEBI:18420"/>
    </ligand>
</feature>
<dbReference type="GO" id="GO:0005829">
    <property type="term" value="C:cytosol"/>
    <property type="evidence" value="ECO:0007669"/>
    <property type="project" value="TreeGrafter"/>
</dbReference>
<organism evidence="19 20">
    <name type="scientific">Verticiella sediminum</name>
    <dbReference type="NCBI Taxonomy" id="1247510"/>
    <lineage>
        <taxon>Bacteria</taxon>
        <taxon>Pseudomonadati</taxon>
        <taxon>Pseudomonadota</taxon>
        <taxon>Betaproteobacteria</taxon>
        <taxon>Burkholderiales</taxon>
        <taxon>Alcaligenaceae</taxon>
        <taxon>Verticiella</taxon>
    </lineage>
</organism>
<feature type="domain" description="UvrD-like helicase ATP-binding" evidence="17">
    <location>
        <begin position="3"/>
        <end position="468"/>
    </location>
</feature>
<keyword evidence="12 15" id="KW-0413">Isomerase</keyword>
<keyword evidence="2 15" id="KW-0479">Metal-binding</keyword>
<dbReference type="InterPro" id="IPR014016">
    <property type="entry name" value="UvrD-like_ATP-bd"/>
</dbReference>
<dbReference type="EMBL" id="VLTJ01000007">
    <property type="protein sequence ID" value="TSH98123.1"/>
    <property type="molecule type" value="Genomic_DNA"/>
</dbReference>
<dbReference type="EC" id="3.1.11.5" evidence="15"/>
<keyword evidence="8 15" id="KW-0067">ATP-binding</keyword>
<dbReference type="Proteomes" id="UP000318405">
    <property type="component" value="Unassembled WGS sequence"/>
</dbReference>
<dbReference type="Gene3D" id="1.10.486.10">
    <property type="entry name" value="PCRA, domain 4"/>
    <property type="match status" value="1"/>
</dbReference>
<dbReference type="AlphaFoldDB" id="A0A556AYV2"/>
<gene>
    <name evidence="15 19" type="primary">recB</name>
    <name evidence="19" type="ORF">FOZ76_04880</name>
</gene>
<dbReference type="GO" id="GO:0000724">
    <property type="term" value="P:double-strand break repair via homologous recombination"/>
    <property type="evidence" value="ECO:0007669"/>
    <property type="project" value="UniProtKB-UniRule"/>
</dbReference>
<dbReference type="GO" id="GO:0016887">
    <property type="term" value="F:ATP hydrolysis activity"/>
    <property type="evidence" value="ECO:0007669"/>
    <property type="project" value="RHEA"/>
</dbReference>
<dbReference type="GO" id="GO:0005524">
    <property type="term" value="F:ATP binding"/>
    <property type="evidence" value="ECO:0007669"/>
    <property type="project" value="UniProtKB-UniRule"/>
</dbReference>
<keyword evidence="11 15" id="KW-0234">DNA repair</keyword>
<keyword evidence="9 15" id="KW-0460">Magnesium</keyword>
<evidence type="ECO:0000256" key="4">
    <source>
        <dbReference type="ARBA" id="ARBA00022763"/>
    </source>
</evidence>
<feature type="domain" description="UvrD-like helicase C-terminal" evidence="18">
    <location>
        <begin position="508"/>
        <end position="787"/>
    </location>
</feature>
<evidence type="ECO:0000256" key="2">
    <source>
        <dbReference type="ARBA" id="ARBA00022723"/>
    </source>
</evidence>
<name>A0A556AYV2_9BURK</name>
<comment type="cofactor">
    <cofactor evidence="15">
        <name>Mg(2+)</name>
        <dbReference type="ChEBI" id="CHEBI:18420"/>
    </cofactor>
    <text evidence="15">Binds 1 Mg(2+) ion per subunit.</text>
</comment>
<keyword evidence="10 15" id="KW-0238">DNA-binding</keyword>
<dbReference type="GO" id="GO:0043138">
    <property type="term" value="F:3'-5' DNA helicase activity"/>
    <property type="evidence" value="ECO:0007669"/>
    <property type="project" value="UniProtKB-UniRule"/>
</dbReference>
<dbReference type="CDD" id="cd22352">
    <property type="entry name" value="RecB_C-like"/>
    <property type="match status" value="1"/>
</dbReference>
<proteinExistence type="inferred from homology"/>
<dbReference type="InterPro" id="IPR011604">
    <property type="entry name" value="PDDEXK-like_dom_sf"/>
</dbReference>
<keyword evidence="4 15" id="KW-0227">DNA damage</keyword>
<keyword evidence="7 15" id="KW-0269">Exonuclease</keyword>
<dbReference type="GO" id="GO:0000287">
    <property type="term" value="F:magnesium ion binding"/>
    <property type="evidence" value="ECO:0007669"/>
    <property type="project" value="UniProtKB-UniRule"/>
</dbReference>
<comment type="miscellaneous">
    <text evidence="15">In the RecBCD complex, RecB has a slow 3'-5' helicase, an exonuclease activity and loads RecA onto ssDNA, RecD has a fast 5'-3' helicase activity, while RecC stimulates the ATPase and processivity of the RecB helicase and contributes to recognition of the Chi site.</text>
</comment>
<keyword evidence="1 15" id="KW-0540">Nuclease</keyword>
<sequence>MSAPVIPTLDPLRFPLHGSRLIEASAGTGKTYTIAALYLRLVLGHGGEDAYPRPLDPPEILVVTFTEAATQELRDRIRRQLSAAAQAFRQPAHEPPGDAFLRQLRDDHPEARWPACAHRLQLAAEWMDEAAIHTIHGWCNRMLGEHAFDSDSLFTQTLEADNDEFLTQAARDYWRSFLVPLPASSAQTVHGWWPQGPDDLLAAVRPLMPYRHALAHAEPPARALAAAEQTCTERLAELKSPWPAWADALQALCDEAVAAKQVNGTRLRAQHYTKWFDALRAWAADPALRRPELSAAARARLTPAGMAEAWKQGEPPAHPGLDAMAALHTALDELPDAHDEVLVHAARWISTRFDQALAQRARMGFDDLLTRLAAALDGPNAERLAARIRQQFPVALIDEFQDTDPVQFRIFDAVYRMQENAPDRALVLIGDPKQAIYAFRGADIHTYLDARARAGDRLYTLRRNFRSSASMVAAVNHVFAAAETRADGNGAFLFRRDGGNPVPFLPVEARHGDGGFVLDGKPCTAALTLWQQPRAQPERALGKGAYRQAQAAACASQIVRLLDAGLRGRAILHENGKTFNLRPADIAVLVSNRTEAAEVRDALRERGVRSVYLSDQDSVYQSAQAVELQHWLGACAEPENPRLLRAALASPTLGLPWSALDRLGSDELAWEARVLQFRDYRETWRRQGVLPMLRRLMQDFGVPARLLAPGWRHPGGASGERVLTDFLHLAELLQQASALLDGEHALIRHLAQARAEGRRAGGGDARQLRLESDADIVQIVTIHKSKGLEYPLVFLPFAADCRPVDAGAKPPWVWRDGERVRVALQADDAVLAAADRERLGEDLRKLYVALTRAKHATWVGVGALADLPRSALGYLAGLQDEGELDAQLRRWAVPCASIAVEPVPMGDAGRYAPPATADTLGPARQSRRVHREAWWVASYSALAYADTAHDPHAPQDDTPDQDQLRELSHGQDEIAAAATGSAIARGIHAFARGAQAGTFLHDLLEWCATQGFAAVRAQPDVLRDLIARRCQRRGWESHIEALTDWMLALLETPLPCGNDSPAFRLGTLAAYRAELEFWLPSHRLDTERIDALVRAGTLQGAPRPALLPQQLNGMLKGYIDLVLEHEGRYYVADYKSNWLGPDAAAYTPQAMRSAILASRYELQYALYLLALHRLLRARLPDYDYDRHVGGAVYLFLRGLDAPGAGVHIERPPRSLIEALDAAFAGRDAPRGRRP</sequence>
<feature type="region of interest" description="Nuclease activity, interacts with RecD and RecA" evidence="15">
    <location>
        <begin position="933"/>
        <end position="1234"/>
    </location>
</feature>
<feature type="binding site" evidence="15">
    <location>
        <position position="1133"/>
    </location>
    <ligand>
        <name>Mg(2+)</name>
        <dbReference type="ChEBI" id="CHEBI:18420"/>
    </ligand>
</feature>
<feature type="active site" description="For nuclease activity" evidence="15">
    <location>
        <position position="1133"/>
    </location>
</feature>
<comment type="domain">
    <text evidence="15">The N-terminal DNA-binding domain is a ssDNA-dependent ATPase and has ATP-dependent 3'-5' helicase function. This domain interacts with RecC.</text>
</comment>
<evidence type="ECO:0000256" key="7">
    <source>
        <dbReference type="ARBA" id="ARBA00022839"/>
    </source>
</evidence>
<evidence type="ECO:0000256" key="9">
    <source>
        <dbReference type="ARBA" id="ARBA00022842"/>
    </source>
</evidence>
<dbReference type="InterPro" id="IPR004586">
    <property type="entry name" value="RecB"/>
</dbReference>
<keyword evidence="6 15" id="KW-0347">Helicase</keyword>
<evidence type="ECO:0000256" key="13">
    <source>
        <dbReference type="ARBA" id="ARBA00034617"/>
    </source>
</evidence>
<feature type="region of interest" description="DNA-binding and helicase activity, interacts with RecC" evidence="15">
    <location>
        <begin position="1"/>
        <end position="880"/>
    </location>
</feature>
<comment type="catalytic activity">
    <reaction evidence="13 15">
        <text>Couples ATP hydrolysis with the unwinding of duplex DNA by translocating in the 3'-5' direction.</text>
        <dbReference type="EC" id="5.6.2.4"/>
    </reaction>
</comment>
<feature type="binding site" evidence="15">
    <location>
        <position position="1120"/>
    </location>
    <ligand>
        <name>Mg(2+)</name>
        <dbReference type="ChEBI" id="CHEBI:18420"/>
    </ligand>
</feature>
<dbReference type="InterPro" id="IPR027417">
    <property type="entry name" value="P-loop_NTPase"/>
</dbReference>
<evidence type="ECO:0000256" key="1">
    <source>
        <dbReference type="ARBA" id="ARBA00022722"/>
    </source>
</evidence>
<evidence type="ECO:0000256" key="3">
    <source>
        <dbReference type="ARBA" id="ARBA00022741"/>
    </source>
</evidence>
<dbReference type="Pfam" id="PF12705">
    <property type="entry name" value="PDDEXK_1"/>
    <property type="match status" value="1"/>
</dbReference>
<evidence type="ECO:0000256" key="14">
    <source>
        <dbReference type="ARBA" id="ARBA00048988"/>
    </source>
</evidence>
<comment type="catalytic activity">
    <reaction evidence="14 15">
        <text>ATP + H2O = ADP + phosphate + H(+)</text>
        <dbReference type="Rhea" id="RHEA:13065"/>
        <dbReference type="ChEBI" id="CHEBI:15377"/>
        <dbReference type="ChEBI" id="CHEBI:15378"/>
        <dbReference type="ChEBI" id="CHEBI:30616"/>
        <dbReference type="ChEBI" id="CHEBI:43474"/>
        <dbReference type="ChEBI" id="CHEBI:456216"/>
        <dbReference type="EC" id="5.6.2.4"/>
    </reaction>
</comment>
<dbReference type="PROSITE" id="PS51217">
    <property type="entry name" value="UVRD_HELICASE_CTER"/>
    <property type="match status" value="1"/>
</dbReference>
<dbReference type="PROSITE" id="PS51198">
    <property type="entry name" value="UVRD_HELICASE_ATP_BIND"/>
    <property type="match status" value="1"/>
</dbReference>
<dbReference type="Gene3D" id="1.10.3170.10">
    <property type="entry name" value="Recbcd, chain B, domain 2"/>
    <property type="match status" value="1"/>
</dbReference>
<comment type="function">
    <text evidence="15">A helicase/nuclease that prepares dsDNA breaks (DSB) for recombinational DNA repair. Binds to DSBs and unwinds DNA via a highly rapid and processive ATP-dependent bidirectional helicase activity. Unwinds dsDNA until it encounters a Chi (crossover hotspot instigator) sequence from the 3' direction. Cuts ssDNA a few nucleotides 3' to the Chi site. The properties and activities of the enzyme are changed at Chi. The Chi-altered holoenzyme produces a long 3'-ssDNA overhang and facilitates RecA-binding to the ssDNA for homologous DNA recombination and repair. Holoenzyme degrades any linearized DNA that is unable to undergo homologous recombination. In the holoenzyme this subunit contributes ATPase, 3'-5' helicase, exonuclease activity and loads RecA onto ssDNA.</text>
</comment>
<keyword evidence="20" id="KW-1185">Reference proteome</keyword>